<gene>
    <name evidence="10" type="ORF">SAMN04487834_100325</name>
</gene>
<name>A0A1H6QCT7_9FIRM</name>
<dbReference type="EMBL" id="FNYK01000003">
    <property type="protein sequence ID" value="SEI41493.1"/>
    <property type="molecule type" value="Genomic_DNA"/>
</dbReference>
<evidence type="ECO:0000256" key="5">
    <source>
        <dbReference type="ARBA" id="ARBA00022683"/>
    </source>
</evidence>
<keyword evidence="5" id="KW-0598">Phosphotransferase system</keyword>
<dbReference type="STRING" id="322505.SAMN04487836_1167"/>
<dbReference type="GO" id="GO:0008982">
    <property type="term" value="F:protein-N(PI)-phosphohistidine-sugar phosphotransferase activity"/>
    <property type="evidence" value="ECO:0007669"/>
    <property type="project" value="InterPro"/>
</dbReference>
<keyword evidence="8" id="KW-0732">Signal</keyword>
<dbReference type="AlphaFoldDB" id="A0A1H6QCT7"/>
<evidence type="ECO:0000256" key="6">
    <source>
        <dbReference type="ARBA" id="ARBA00022777"/>
    </source>
</evidence>
<feature type="signal peptide" evidence="8">
    <location>
        <begin position="1"/>
        <end position="20"/>
    </location>
</feature>
<dbReference type="Pfam" id="PF02302">
    <property type="entry name" value="PTS_IIB"/>
    <property type="match status" value="1"/>
</dbReference>
<dbReference type="InterPro" id="IPR051819">
    <property type="entry name" value="PTS_sugar-specific_EIIB"/>
</dbReference>
<evidence type="ECO:0000256" key="4">
    <source>
        <dbReference type="ARBA" id="ARBA00022679"/>
    </source>
</evidence>
<sequence length="107" mass="11948">MKKVYLFCSAGMSTSMLASAMQDVANEHKLPIKVAAHPIEKMGRIIESDKPDCILLGPQVQYMYDETVKKYGNEGIPIAVIDQDDYGMMNGERVLKKAILLIKKNSK</sequence>
<dbReference type="InterPro" id="IPR036095">
    <property type="entry name" value="PTS_EIIB-like_sf"/>
</dbReference>
<dbReference type="InterPro" id="IPR003501">
    <property type="entry name" value="PTS_EIIB_2/3"/>
</dbReference>
<keyword evidence="6" id="KW-0418">Kinase</keyword>
<evidence type="ECO:0000256" key="1">
    <source>
        <dbReference type="ARBA" id="ARBA00022448"/>
    </source>
</evidence>
<dbReference type="InterPro" id="IPR013012">
    <property type="entry name" value="PTS_EIIB_3"/>
</dbReference>
<evidence type="ECO:0000256" key="7">
    <source>
        <dbReference type="PROSITE-ProRule" id="PRU00423"/>
    </source>
</evidence>
<feature type="chain" id="PRO_5010336532" evidence="8">
    <location>
        <begin position="21"/>
        <end position="107"/>
    </location>
</feature>
<accession>A0A1H6QCT7</accession>
<dbReference type="GO" id="GO:0009401">
    <property type="term" value="P:phosphoenolpyruvate-dependent sugar phosphotransferase system"/>
    <property type="evidence" value="ECO:0007669"/>
    <property type="project" value="UniProtKB-KW"/>
</dbReference>
<feature type="modified residue" description="Phosphocysteine; by EIIA" evidence="7">
    <location>
        <position position="8"/>
    </location>
</feature>
<dbReference type="CDD" id="cd05564">
    <property type="entry name" value="PTS_IIB_chitobiose_lichenan"/>
    <property type="match status" value="1"/>
</dbReference>
<keyword evidence="11" id="KW-1185">Reference proteome</keyword>
<evidence type="ECO:0000256" key="8">
    <source>
        <dbReference type="SAM" id="SignalP"/>
    </source>
</evidence>
<reference evidence="11" key="1">
    <citation type="submission" date="2016-10" db="EMBL/GenBank/DDBJ databases">
        <authorList>
            <person name="Varghese N."/>
        </authorList>
    </citation>
    <scope>NUCLEOTIDE SEQUENCE [LARGE SCALE GENOMIC DNA]</scope>
    <source>
        <strain evidence="11">DSM 20406</strain>
    </source>
</reference>
<evidence type="ECO:0000256" key="2">
    <source>
        <dbReference type="ARBA" id="ARBA00022553"/>
    </source>
</evidence>
<keyword evidence="3" id="KW-0762">Sugar transport</keyword>
<evidence type="ECO:0000259" key="9">
    <source>
        <dbReference type="PROSITE" id="PS51100"/>
    </source>
</evidence>
<keyword evidence="1" id="KW-0813">Transport</keyword>
<protein>
    <submittedName>
        <fullName evidence="10">PTS system, cellobiose-specific IIB component</fullName>
    </submittedName>
</protein>
<dbReference type="PANTHER" id="PTHR34581:SF2">
    <property type="entry name" value="PTS SYSTEM N,N'-DIACETYLCHITOBIOSE-SPECIFIC EIIB COMPONENT"/>
    <property type="match status" value="1"/>
</dbReference>
<dbReference type="OrthoDB" id="9808134at2"/>
<keyword evidence="4" id="KW-0808">Transferase</keyword>
<dbReference type="eggNOG" id="COG1440">
    <property type="taxonomic scope" value="Bacteria"/>
</dbReference>
<organism evidence="10 11">
    <name type="scientific">Sharpea azabuensis</name>
    <dbReference type="NCBI Taxonomy" id="322505"/>
    <lineage>
        <taxon>Bacteria</taxon>
        <taxon>Bacillati</taxon>
        <taxon>Bacillota</taxon>
        <taxon>Erysipelotrichia</taxon>
        <taxon>Erysipelotrichales</taxon>
        <taxon>Coprobacillaceae</taxon>
        <taxon>Sharpea</taxon>
    </lineage>
</organism>
<dbReference type="PROSITE" id="PS51100">
    <property type="entry name" value="PTS_EIIB_TYPE_3"/>
    <property type="match status" value="1"/>
</dbReference>
<dbReference type="Proteomes" id="UP000183028">
    <property type="component" value="Unassembled WGS sequence"/>
</dbReference>
<keyword evidence="2" id="KW-0597">Phosphoprotein</keyword>
<dbReference type="Gene3D" id="3.40.50.2300">
    <property type="match status" value="1"/>
</dbReference>
<proteinExistence type="predicted"/>
<evidence type="ECO:0000313" key="10">
    <source>
        <dbReference type="EMBL" id="SEI41493.1"/>
    </source>
</evidence>
<dbReference type="SUPFAM" id="SSF52794">
    <property type="entry name" value="PTS system IIB component-like"/>
    <property type="match status" value="1"/>
</dbReference>
<evidence type="ECO:0000313" key="11">
    <source>
        <dbReference type="Proteomes" id="UP000183028"/>
    </source>
</evidence>
<evidence type="ECO:0000256" key="3">
    <source>
        <dbReference type="ARBA" id="ARBA00022597"/>
    </source>
</evidence>
<dbReference type="RefSeq" id="WP_074731207.1">
    <property type="nucleotide sequence ID" value="NZ_FNYK01000003.1"/>
</dbReference>
<dbReference type="GO" id="GO:0016301">
    <property type="term" value="F:kinase activity"/>
    <property type="evidence" value="ECO:0007669"/>
    <property type="project" value="UniProtKB-KW"/>
</dbReference>
<feature type="domain" description="PTS EIIB type-3" evidence="9">
    <location>
        <begin position="1"/>
        <end position="107"/>
    </location>
</feature>
<dbReference type="PANTHER" id="PTHR34581">
    <property type="entry name" value="PTS SYSTEM N,N'-DIACETYLCHITOBIOSE-SPECIFIC EIIB COMPONENT"/>
    <property type="match status" value="1"/>
</dbReference>